<dbReference type="SUPFAM" id="SSF53955">
    <property type="entry name" value="Lysozyme-like"/>
    <property type="match status" value="1"/>
</dbReference>
<evidence type="ECO:0000313" key="4">
    <source>
        <dbReference type="Proteomes" id="UP000240638"/>
    </source>
</evidence>
<dbReference type="InterPro" id="IPR008258">
    <property type="entry name" value="Transglycosylase_SLT_dom_1"/>
</dbReference>
<dbReference type="EMBL" id="PYUC01000016">
    <property type="protein sequence ID" value="PTB17789.1"/>
    <property type="molecule type" value="Genomic_DNA"/>
</dbReference>
<feature type="chain" id="PRO_5015667236" evidence="1">
    <location>
        <begin position="24"/>
        <end position="187"/>
    </location>
</feature>
<sequence>MRPITCATTAFFLFAWASSPAHAAPGGAAERACLDDAARYHHVSPRLLEAIVTVESGGNAWAINRNANGTADIGLMQINTTWLAALSRHGISRQALFKPCVNLYVGAWVLSRNFAQLGFTWNAIGAYNAQNPTKRIAYARKVYAALRPASARTQTVAHVVASAVTPRRERNAGSSEPVSLVAWEAQP</sequence>
<protein>
    <submittedName>
        <fullName evidence="3">Lytic transglycosylase</fullName>
    </submittedName>
</protein>
<feature type="domain" description="Transglycosylase SLT" evidence="2">
    <location>
        <begin position="35"/>
        <end position="129"/>
    </location>
</feature>
<evidence type="ECO:0000313" key="3">
    <source>
        <dbReference type="EMBL" id="PTB17789.1"/>
    </source>
</evidence>
<comment type="caution">
    <text evidence="3">The sequence shown here is derived from an EMBL/GenBank/DDBJ whole genome shotgun (WGS) entry which is preliminary data.</text>
</comment>
<evidence type="ECO:0000256" key="1">
    <source>
        <dbReference type="SAM" id="SignalP"/>
    </source>
</evidence>
<name>A0A2T3XMP9_9BURK</name>
<dbReference type="Gene3D" id="1.10.530.10">
    <property type="match status" value="1"/>
</dbReference>
<reference evidence="3 4" key="1">
    <citation type="submission" date="2018-03" db="EMBL/GenBank/DDBJ databases">
        <title>Whole genome analyses suggest that Burkholderia sensu lato contains two further novel genera in the rhizoxinica-symbiotica group Mycetohabitans gen. nov., and Trinickia gen. nov.: implications for the evolution of diazotrophy and nodulation in the Burkholderiaceae.</title>
        <authorList>
            <person name="Estrada De Los Santos P."/>
            <person name="Palmer M."/>
            <person name="Chavez-Ramirez B."/>
            <person name="Steenkamp E.T."/>
            <person name="Hirsch A.M."/>
            <person name="Manyaka P."/>
            <person name="Maluk M."/>
            <person name="Lafos M."/>
            <person name="Crook M."/>
            <person name="Gross E."/>
            <person name="Simon M.F."/>
            <person name="Bueno Dos Reis Junior F."/>
            <person name="Poole P.S."/>
            <person name="Venter S.N."/>
            <person name="James E.K."/>
        </authorList>
    </citation>
    <scope>NUCLEOTIDE SEQUENCE [LARGE SCALE GENOMIC DNA]</scope>
    <source>
        <strain evidence="3 4">JPY-366</strain>
    </source>
</reference>
<dbReference type="Proteomes" id="UP000240638">
    <property type="component" value="Unassembled WGS sequence"/>
</dbReference>
<dbReference type="Pfam" id="PF01464">
    <property type="entry name" value="SLT"/>
    <property type="match status" value="1"/>
</dbReference>
<dbReference type="AlphaFoldDB" id="A0A2T3XMP9"/>
<accession>A0A2T3XMP9</accession>
<keyword evidence="1" id="KW-0732">Signal</keyword>
<proteinExistence type="predicted"/>
<dbReference type="InterPro" id="IPR023346">
    <property type="entry name" value="Lysozyme-like_dom_sf"/>
</dbReference>
<dbReference type="CDD" id="cd13400">
    <property type="entry name" value="LT_IagB-like"/>
    <property type="match status" value="1"/>
</dbReference>
<gene>
    <name evidence="3" type="ORF">C9I57_26605</name>
</gene>
<organism evidence="3 4">
    <name type="scientific">Trinickia symbiotica</name>
    <dbReference type="NCBI Taxonomy" id="863227"/>
    <lineage>
        <taxon>Bacteria</taxon>
        <taxon>Pseudomonadati</taxon>
        <taxon>Pseudomonadota</taxon>
        <taxon>Betaproteobacteria</taxon>
        <taxon>Burkholderiales</taxon>
        <taxon>Burkholderiaceae</taxon>
        <taxon>Trinickia</taxon>
    </lineage>
</organism>
<feature type="signal peptide" evidence="1">
    <location>
        <begin position="1"/>
        <end position="23"/>
    </location>
</feature>
<evidence type="ECO:0000259" key="2">
    <source>
        <dbReference type="Pfam" id="PF01464"/>
    </source>
</evidence>